<dbReference type="PANTHER" id="PTHR31425:SF35">
    <property type="entry name" value="MULTIPLE C2 DOMAIN AND TRANSMEMBRANE REGION PROTEIN 16"/>
    <property type="match status" value="1"/>
</dbReference>
<name>A0AAD4YPA1_PRUDU</name>
<keyword evidence="5" id="KW-1185">Reference proteome</keyword>
<reference evidence="4 5" key="1">
    <citation type="journal article" date="2022" name="G3 (Bethesda)">
        <title>Whole-genome sequence and methylome profiling of the almond [Prunus dulcis (Mill.) D.A. Webb] cultivar 'Nonpareil'.</title>
        <authorList>
            <person name="D'Amico-Willman K.M."/>
            <person name="Ouma W.Z."/>
            <person name="Meulia T."/>
            <person name="Sideli G.M."/>
            <person name="Gradziel T.M."/>
            <person name="Fresnedo-Ramirez J."/>
        </authorList>
    </citation>
    <scope>NUCLEOTIDE SEQUENCE [LARGE SCALE GENOMIC DNA]</scope>
    <source>
        <strain evidence="4">Clone GOH B32 T37-40</strain>
    </source>
</reference>
<organism evidence="4 5">
    <name type="scientific">Prunus dulcis</name>
    <name type="common">Almond</name>
    <name type="synonym">Amygdalus dulcis</name>
    <dbReference type="NCBI Taxonomy" id="3755"/>
    <lineage>
        <taxon>Eukaryota</taxon>
        <taxon>Viridiplantae</taxon>
        <taxon>Streptophyta</taxon>
        <taxon>Embryophyta</taxon>
        <taxon>Tracheophyta</taxon>
        <taxon>Spermatophyta</taxon>
        <taxon>Magnoliopsida</taxon>
        <taxon>eudicotyledons</taxon>
        <taxon>Gunneridae</taxon>
        <taxon>Pentapetalae</taxon>
        <taxon>rosids</taxon>
        <taxon>fabids</taxon>
        <taxon>Rosales</taxon>
        <taxon>Rosaceae</taxon>
        <taxon>Amygdaloideae</taxon>
        <taxon>Amygdaleae</taxon>
        <taxon>Prunus</taxon>
    </lineage>
</organism>
<evidence type="ECO:0000313" key="4">
    <source>
        <dbReference type="EMBL" id="KAI5316521.1"/>
    </source>
</evidence>
<feature type="transmembrane region" description="Helical" evidence="2">
    <location>
        <begin position="120"/>
        <end position="149"/>
    </location>
</feature>
<dbReference type="AlphaFoldDB" id="A0AAD4YPA1"/>
<protein>
    <recommendedName>
        <fullName evidence="3">Multiple C2 domain-containing protein</fullName>
    </recommendedName>
</protein>
<proteinExistence type="predicted"/>
<evidence type="ECO:0000256" key="1">
    <source>
        <dbReference type="ARBA" id="ARBA00022737"/>
    </source>
</evidence>
<dbReference type="EMBL" id="JAJFAZ020000007">
    <property type="protein sequence ID" value="KAI5316521.1"/>
    <property type="molecule type" value="Genomic_DNA"/>
</dbReference>
<dbReference type="PANTHER" id="PTHR31425">
    <property type="entry name" value="PHOSPHORIBOSYLANTHRANILATE TRANSFERASE ISOFORM 1"/>
    <property type="match status" value="1"/>
</dbReference>
<keyword evidence="2" id="KW-0472">Membrane</keyword>
<dbReference type="InterPro" id="IPR013583">
    <property type="entry name" value="MCTP_C"/>
</dbReference>
<accession>A0AAD4YPA1</accession>
<dbReference type="Pfam" id="PF08372">
    <property type="entry name" value="PRT_C"/>
    <property type="match status" value="1"/>
</dbReference>
<keyword evidence="2" id="KW-1133">Transmembrane helix</keyword>
<sequence length="177" mass="20508">MATILVHALLALLVWYPDLIVPTLAFYVFVIGAWNYRFRSRAPLQHFDPKLSLAENVDRDELDEEFDSVPSTRSFEVVRARYDKLRMLGARVQTVLGDFATQGERVQALVTWRDPRATGIFVLLCFVVAMILYMVPSKMVAMVFGFYYLRHPIFRDRIPPPALNFIRRLPSLSDRLL</sequence>
<evidence type="ECO:0000313" key="5">
    <source>
        <dbReference type="Proteomes" id="UP001054821"/>
    </source>
</evidence>
<evidence type="ECO:0000256" key="2">
    <source>
        <dbReference type="SAM" id="Phobius"/>
    </source>
</evidence>
<evidence type="ECO:0000259" key="3">
    <source>
        <dbReference type="Pfam" id="PF08372"/>
    </source>
</evidence>
<gene>
    <name evidence="4" type="ORF">L3X38_036228</name>
</gene>
<dbReference type="Proteomes" id="UP001054821">
    <property type="component" value="Chromosome 7"/>
</dbReference>
<feature type="domain" description="Multiple C2" evidence="3">
    <location>
        <begin position="21"/>
        <end position="177"/>
    </location>
</feature>
<keyword evidence="2" id="KW-0812">Transmembrane</keyword>
<comment type="caution">
    <text evidence="4">The sequence shown here is derived from an EMBL/GenBank/DDBJ whole genome shotgun (WGS) entry which is preliminary data.</text>
</comment>
<dbReference type="InterPro" id="IPR047259">
    <property type="entry name" value="QUIRKY-like"/>
</dbReference>
<keyword evidence="1" id="KW-0677">Repeat</keyword>